<feature type="compositionally biased region" description="Pro residues" evidence="1">
    <location>
        <begin position="263"/>
        <end position="276"/>
    </location>
</feature>
<evidence type="ECO:0000313" key="2">
    <source>
        <dbReference type="EMBL" id="KAF5379555.1"/>
    </source>
</evidence>
<dbReference type="OrthoDB" id="2788229at2759"/>
<evidence type="ECO:0000313" key="3">
    <source>
        <dbReference type="Proteomes" id="UP000518752"/>
    </source>
</evidence>
<dbReference type="Proteomes" id="UP000518752">
    <property type="component" value="Unassembled WGS sequence"/>
</dbReference>
<dbReference type="AlphaFoldDB" id="A0A8H5HAD9"/>
<name>A0A8H5HAD9_9AGAR</name>
<dbReference type="SUPFAM" id="SSF101447">
    <property type="entry name" value="Formin homology 2 domain (FH2 domain)"/>
    <property type="match status" value="1"/>
</dbReference>
<proteinExistence type="predicted"/>
<accession>A0A8H5HAD9</accession>
<keyword evidence="3" id="KW-1185">Reference proteome</keyword>
<sequence>MTEIPQELIDRFIDESSDSVEDLKSVSLVGKAWVNRARFHLFRSVTLAPLDPKEISEYQAYLRQKASNSGKSRHFYQPLSPAEQRSLRLPSIQKSRCQILDSLADSLHHIPSVEYFRRWLGLGGDDAAAESMIMRDLRSDEGFYAMQYMRWGSLDLPWGWGGIDQLPFCNLCYLHIEWSVFGWTGPPSWVQYPQELRIGPTPQFITFLQANGEGLVHLSLDEYPGYQLTQLEDDAPEGLMHLLAKYAPKLHTLQLSASHPHQTNPPPPPPPPPPPHPHFHHDNEASSRNIVPVYPSGEDVSALSLDAIEEDVDLASSSLTLERLQLSGFGMESMVLIEDALLNGDVISTGTLRRLALSAMPIGYNYSVFLSPLRKSLTHLTLALDVTGSISSPVLVQFFIDDILSTVAHANIKYLTFPKLEFLHFIVNSIPINEGLLYGILESMDISSRRTTTPIKTLPHLRFSFNDSAKHNVWSRTHTAPVDRLLEKIIQHAVVKLVTMNQFEAFELEQRYPFSFATGGLRFREADDWWNDRVRTPTR</sequence>
<gene>
    <name evidence="2" type="ORF">D9757_009258</name>
</gene>
<organism evidence="2 3">
    <name type="scientific">Collybiopsis confluens</name>
    <dbReference type="NCBI Taxonomy" id="2823264"/>
    <lineage>
        <taxon>Eukaryota</taxon>
        <taxon>Fungi</taxon>
        <taxon>Dikarya</taxon>
        <taxon>Basidiomycota</taxon>
        <taxon>Agaricomycotina</taxon>
        <taxon>Agaricomycetes</taxon>
        <taxon>Agaricomycetidae</taxon>
        <taxon>Agaricales</taxon>
        <taxon>Marasmiineae</taxon>
        <taxon>Omphalotaceae</taxon>
        <taxon>Collybiopsis</taxon>
    </lineage>
</organism>
<dbReference type="EMBL" id="JAACJN010000069">
    <property type="protein sequence ID" value="KAF5379555.1"/>
    <property type="molecule type" value="Genomic_DNA"/>
</dbReference>
<protein>
    <submittedName>
        <fullName evidence="2">Uncharacterized protein</fullName>
    </submittedName>
</protein>
<feature type="region of interest" description="Disordered" evidence="1">
    <location>
        <begin position="257"/>
        <end position="284"/>
    </location>
</feature>
<reference evidence="2 3" key="1">
    <citation type="journal article" date="2020" name="ISME J.">
        <title>Uncovering the hidden diversity of litter-decomposition mechanisms in mushroom-forming fungi.</title>
        <authorList>
            <person name="Floudas D."/>
            <person name="Bentzer J."/>
            <person name="Ahren D."/>
            <person name="Johansson T."/>
            <person name="Persson P."/>
            <person name="Tunlid A."/>
        </authorList>
    </citation>
    <scope>NUCLEOTIDE SEQUENCE [LARGE SCALE GENOMIC DNA]</scope>
    <source>
        <strain evidence="2 3">CBS 406.79</strain>
    </source>
</reference>
<evidence type="ECO:0000256" key="1">
    <source>
        <dbReference type="SAM" id="MobiDB-lite"/>
    </source>
</evidence>
<comment type="caution">
    <text evidence="2">The sequence shown here is derived from an EMBL/GenBank/DDBJ whole genome shotgun (WGS) entry which is preliminary data.</text>
</comment>